<accession>A0A6A6UHN1</accession>
<gene>
    <name evidence="2" type="ORF">BT63DRAFT_422298</name>
</gene>
<sequence length="73" mass="8538">MAADWDFDCDAEDNGGRVGHIMLLLVAGMCLYLFVSYPLTVLAISEVHERRMWAEINRYRCRQQDLNSWNEMP</sequence>
<keyword evidence="1" id="KW-0472">Membrane</keyword>
<organism evidence="2 3">
    <name type="scientific">Microthyrium microscopicum</name>
    <dbReference type="NCBI Taxonomy" id="703497"/>
    <lineage>
        <taxon>Eukaryota</taxon>
        <taxon>Fungi</taxon>
        <taxon>Dikarya</taxon>
        <taxon>Ascomycota</taxon>
        <taxon>Pezizomycotina</taxon>
        <taxon>Dothideomycetes</taxon>
        <taxon>Dothideomycetes incertae sedis</taxon>
        <taxon>Microthyriales</taxon>
        <taxon>Microthyriaceae</taxon>
        <taxon>Microthyrium</taxon>
    </lineage>
</organism>
<proteinExistence type="predicted"/>
<reference evidence="2" key="1">
    <citation type="journal article" date="2020" name="Stud. Mycol.">
        <title>101 Dothideomycetes genomes: a test case for predicting lifestyles and emergence of pathogens.</title>
        <authorList>
            <person name="Haridas S."/>
            <person name="Albert R."/>
            <person name="Binder M."/>
            <person name="Bloem J."/>
            <person name="Labutti K."/>
            <person name="Salamov A."/>
            <person name="Andreopoulos B."/>
            <person name="Baker S."/>
            <person name="Barry K."/>
            <person name="Bills G."/>
            <person name="Bluhm B."/>
            <person name="Cannon C."/>
            <person name="Castanera R."/>
            <person name="Culley D."/>
            <person name="Daum C."/>
            <person name="Ezra D."/>
            <person name="Gonzalez J."/>
            <person name="Henrissat B."/>
            <person name="Kuo A."/>
            <person name="Liang C."/>
            <person name="Lipzen A."/>
            <person name="Lutzoni F."/>
            <person name="Magnuson J."/>
            <person name="Mondo S."/>
            <person name="Nolan M."/>
            <person name="Ohm R."/>
            <person name="Pangilinan J."/>
            <person name="Park H.-J."/>
            <person name="Ramirez L."/>
            <person name="Alfaro M."/>
            <person name="Sun H."/>
            <person name="Tritt A."/>
            <person name="Yoshinaga Y."/>
            <person name="Zwiers L.-H."/>
            <person name="Turgeon B."/>
            <person name="Goodwin S."/>
            <person name="Spatafora J."/>
            <person name="Crous P."/>
            <person name="Grigoriev I."/>
        </authorList>
    </citation>
    <scope>NUCLEOTIDE SEQUENCE</scope>
    <source>
        <strain evidence="2">CBS 115976</strain>
    </source>
</reference>
<dbReference type="Proteomes" id="UP000799302">
    <property type="component" value="Unassembled WGS sequence"/>
</dbReference>
<keyword evidence="1" id="KW-0812">Transmembrane</keyword>
<protein>
    <submittedName>
        <fullName evidence="2">Uncharacterized protein</fullName>
    </submittedName>
</protein>
<feature type="transmembrane region" description="Helical" evidence="1">
    <location>
        <begin position="20"/>
        <end position="44"/>
    </location>
</feature>
<dbReference type="EMBL" id="MU004232">
    <property type="protein sequence ID" value="KAF2671785.1"/>
    <property type="molecule type" value="Genomic_DNA"/>
</dbReference>
<evidence type="ECO:0000313" key="3">
    <source>
        <dbReference type="Proteomes" id="UP000799302"/>
    </source>
</evidence>
<evidence type="ECO:0000313" key="2">
    <source>
        <dbReference type="EMBL" id="KAF2671785.1"/>
    </source>
</evidence>
<keyword evidence="3" id="KW-1185">Reference proteome</keyword>
<evidence type="ECO:0000256" key="1">
    <source>
        <dbReference type="SAM" id="Phobius"/>
    </source>
</evidence>
<dbReference type="AlphaFoldDB" id="A0A6A6UHN1"/>
<keyword evidence="1" id="KW-1133">Transmembrane helix</keyword>
<name>A0A6A6UHN1_9PEZI</name>
<feature type="non-terminal residue" evidence="2">
    <location>
        <position position="73"/>
    </location>
</feature>